<name>A0ABV0VBC7_9TELE</name>
<comment type="caution">
    <text evidence="6">The sequence shown here is derived from an EMBL/GenBank/DDBJ whole genome shotgun (WGS) entry which is preliminary data.</text>
</comment>
<dbReference type="Gene3D" id="2.40.50.120">
    <property type="match status" value="1"/>
</dbReference>
<dbReference type="SUPFAM" id="SSF49410">
    <property type="entry name" value="Alpha-macroglobulin receptor domain"/>
    <property type="match status" value="1"/>
</dbReference>
<dbReference type="Gene3D" id="2.60.120.1540">
    <property type="match status" value="1"/>
</dbReference>
<feature type="chain" id="PRO_5047103962" description="NTR domain-containing protein" evidence="4">
    <location>
        <begin position="21"/>
        <end position="1745"/>
    </location>
</feature>
<dbReference type="Pfam" id="PF01759">
    <property type="entry name" value="NTR"/>
    <property type="match status" value="1"/>
</dbReference>
<sequence>MKFCLVFVLLLISALKDTLGTRFFISAPNVFHLGVKEKVFVQMGGQYLNKFVDVYLEGPFGTVVSARETTHCTTEGEIKTVELTINRNIWLEIKRKNIAAPPYLRLVAEVQGERTRKITNVLVSNHRGYIFIQTDQPVYNPTQQVNYRIFTLNHMFRPHEETVCISVFNAAGSKIMKTLRTAKGGIYQGRFPIPSISEMGIFKITAHYQDDDANAAVREFKVKKFVLPSFEVTIETERRYILLNDQQFDFTISAMYSYGEKVKGAYHCQFGVMKKGLAPHILSGLKLTGSVANGRATATLHFKDIDWKQLNQTLSDLQKSGSQIYVGVFVTNIQNGEVQQGEIYLPIITHKYSIDLSRTRSHFLPKVPLDVVAVVRHPDGTPAVGVPVNISATASIVDFWQGTTNQDGEVFSVFNVVSTSPITVDVSADGLQRRKILIPASSPSGSYLYIGITHKVYQVDELLHVTFTAVNGPTNGYIYYMVLNRGMIITTHSLRMGTTTNENLLITADMVPSFRLVGYYYGKTGDIIADSVWVDVRDECKLKVTVTHKGQPTPGKPTELEIDLHKQEAKVALLAVDKAFYGLKADNKLTAKQIFSTMTSYDLGCAYSGGSDTAAVLVDAGLAFASQAKTEWRKGFGCKSKNVRSRRSVDLNKEKMKLKLEFEDAELQICCIHAFSHIPMRENTCKTRSNRVRLVKGNQACANAFLKCCLAAEKLRQKKMLEDAQSGLGRTATTSDIEEFLFETNAQYIRRFFPPSFEFKEYLVNDKKRHYLMLPDSITTWEIQVVTLSPETGLCVVKPHEIRAFKKSFVSLRLPYSVKRFEQLSIAPVIYNYDERDLRVAVHMEQTEGICSPASATALSYREITVKNHSSQFVSFSVVPMVARSLPIKIRLFDVEREMGIDALEKVLKVQTEGVLRREEKTNLVNLDGRSSHTVYLDGTLPDDTVPEASTNIFVSMEGNGFGGSFAKNLLSPEKVLNLIELPTGCLEQTMRKLAPTTLAIRYLDLGGQWFYLDSGARDDALDKIEHGYMKILSYKKPNGSYGPWSDVPSSNWVTALVVKILSMIAERQTAGSGELGRRVKVVPEEEINHPVSYLLSVQQSDGSFRDPNPMLHRGVLTGIDKDASMTAFITLALNRSHQFLTSEMQNEVETSILRATTYLQSQLEELSHTYAVAITAYCLSVSQPLGEDRVNAWNKLQSMVTTDENNCYLWTNSAMTTAITIETTSYALLAAVTNGDSEWANRTACWLVSQENYFGGQRSSQDTIMALEALSEYELTKTVSSVTDVTAEFTVPGKNEIIKLELKNNNEIVETDLQKLTGKNITIELRGQGDVKLKTVKVYHLLDPEDDCSKLNISVKVEGKVMYTAKIIDNYEYYDDYDAAVEKQTRVARSAIERFDALTRSRRDVENDLYSDNIVTYTVCVSYRPNSPLTGMGIADITLLSGFEVEVEDLERLKQPPEQYINHYEISHGRVLLYFNELFETEECVSFSANQTVLVGLLQPAPAEFYDYYEPNVKCTVFYSPPRRSKLVSQLCSEDVCQCAERPCHTVQETFKSKQGKRITKKIRVDHACFFPRVDYAYILEVTEVSLRSNFELYKTRVIETLKFHGDLHVMAGSVRVFAKRLQCKGGLDLGTQYLIMGKDGSTKDADGNMQYLLESNTWVEKKPQDKECEKSRNSYGCAQFNAFTEEYKTYGCRQSDPVCKGCFCSDGGTDIKKTSHSSVWKVPSNSFSLEVKRKENIFFRLHN</sequence>
<dbReference type="InterPro" id="IPR013783">
    <property type="entry name" value="Ig-like_fold"/>
</dbReference>
<dbReference type="Pfam" id="PF17791">
    <property type="entry name" value="MG3"/>
    <property type="match status" value="1"/>
</dbReference>
<accession>A0ABV0VBC7</accession>
<dbReference type="InterPro" id="IPR011626">
    <property type="entry name" value="Alpha-macroglobulin_TED"/>
</dbReference>
<dbReference type="InterPro" id="IPR050473">
    <property type="entry name" value="A2M/Complement_sys"/>
</dbReference>
<evidence type="ECO:0000256" key="4">
    <source>
        <dbReference type="SAM" id="SignalP"/>
    </source>
</evidence>
<dbReference type="PANTHER" id="PTHR11412:SF144">
    <property type="entry name" value="COMPLEMENT C4-B"/>
    <property type="match status" value="1"/>
</dbReference>
<protein>
    <recommendedName>
        <fullName evidence="5">NTR domain-containing protein</fullName>
    </recommendedName>
</protein>
<dbReference type="SMART" id="SM01419">
    <property type="entry name" value="Thiol-ester_cl"/>
    <property type="match status" value="1"/>
</dbReference>
<evidence type="ECO:0000256" key="3">
    <source>
        <dbReference type="ARBA" id="ARBA00023157"/>
    </source>
</evidence>
<dbReference type="Pfam" id="PF07703">
    <property type="entry name" value="A2M_BRD"/>
    <property type="match status" value="1"/>
</dbReference>
<dbReference type="Gene3D" id="2.20.130.20">
    <property type="match status" value="1"/>
</dbReference>
<keyword evidence="4" id="KW-0732">Signal</keyword>
<dbReference type="InterPro" id="IPR018933">
    <property type="entry name" value="Netrin_module_non-TIMP"/>
</dbReference>
<dbReference type="PANTHER" id="PTHR11412">
    <property type="entry name" value="MACROGLOBULIN / COMPLEMENT"/>
    <property type="match status" value="1"/>
</dbReference>
<dbReference type="InterPro" id="IPR009048">
    <property type="entry name" value="A-macroglobulin_rcpt-bd"/>
</dbReference>
<dbReference type="Proteomes" id="UP001482620">
    <property type="component" value="Unassembled WGS sequence"/>
</dbReference>
<feature type="signal peptide" evidence="4">
    <location>
        <begin position="1"/>
        <end position="20"/>
    </location>
</feature>
<dbReference type="InterPro" id="IPR008930">
    <property type="entry name" value="Terpenoid_cyclase/PrenylTrfase"/>
</dbReference>
<dbReference type="InterPro" id="IPR002890">
    <property type="entry name" value="MG2"/>
</dbReference>
<dbReference type="Gene3D" id="1.50.10.20">
    <property type="match status" value="1"/>
</dbReference>
<dbReference type="Pfam" id="PF01835">
    <property type="entry name" value="MG2"/>
    <property type="match status" value="1"/>
</dbReference>
<dbReference type="CDD" id="cd02896">
    <property type="entry name" value="complement_C3_C4_C5"/>
    <property type="match status" value="1"/>
</dbReference>
<organism evidence="6 7">
    <name type="scientific">Ilyodon furcidens</name>
    <name type="common">goldbreast splitfin</name>
    <dbReference type="NCBI Taxonomy" id="33524"/>
    <lineage>
        <taxon>Eukaryota</taxon>
        <taxon>Metazoa</taxon>
        <taxon>Chordata</taxon>
        <taxon>Craniata</taxon>
        <taxon>Vertebrata</taxon>
        <taxon>Euteleostomi</taxon>
        <taxon>Actinopterygii</taxon>
        <taxon>Neopterygii</taxon>
        <taxon>Teleostei</taxon>
        <taxon>Neoteleostei</taxon>
        <taxon>Acanthomorphata</taxon>
        <taxon>Ovalentaria</taxon>
        <taxon>Atherinomorphae</taxon>
        <taxon>Cyprinodontiformes</taxon>
        <taxon>Goodeidae</taxon>
        <taxon>Ilyodon</taxon>
    </lineage>
</organism>
<dbReference type="Gene3D" id="2.60.40.10">
    <property type="entry name" value="Immunoglobulins"/>
    <property type="match status" value="2"/>
</dbReference>
<dbReference type="InterPro" id="IPR001134">
    <property type="entry name" value="Netrin_domain"/>
</dbReference>
<dbReference type="Gene3D" id="2.60.40.1940">
    <property type="match status" value="1"/>
</dbReference>
<comment type="subcellular location">
    <subcellularLocation>
        <location evidence="1">Secreted</location>
    </subcellularLocation>
</comment>
<evidence type="ECO:0000256" key="2">
    <source>
        <dbReference type="ARBA" id="ARBA00022525"/>
    </source>
</evidence>
<dbReference type="SMART" id="SM01360">
    <property type="entry name" value="A2M"/>
    <property type="match status" value="1"/>
</dbReference>
<dbReference type="Gene3D" id="6.20.50.160">
    <property type="match status" value="1"/>
</dbReference>
<dbReference type="InterPro" id="IPR001599">
    <property type="entry name" value="Macroglobln_a2"/>
</dbReference>
<dbReference type="Pfam" id="PF17789">
    <property type="entry name" value="MG4"/>
    <property type="match status" value="1"/>
</dbReference>
<evidence type="ECO:0000313" key="7">
    <source>
        <dbReference type="Proteomes" id="UP001482620"/>
    </source>
</evidence>
<dbReference type="Gene3D" id="2.60.40.690">
    <property type="entry name" value="Alpha-macroglobulin, receptor-binding domain"/>
    <property type="match status" value="1"/>
</dbReference>
<evidence type="ECO:0000259" key="5">
    <source>
        <dbReference type="PROSITE" id="PS50189"/>
    </source>
</evidence>
<gene>
    <name evidence="6" type="ORF">ILYODFUR_002424</name>
</gene>
<dbReference type="SMART" id="SM01359">
    <property type="entry name" value="A2M_N_2"/>
    <property type="match status" value="1"/>
</dbReference>
<dbReference type="InterPro" id="IPR018081">
    <property type="entry name" value="Anaphylatoxin_comp_syst"/>
</dbReference>
<dbReference type="EMBL" id="JAHRIQ010104383">
    <property type="protein sequence ID" value="MEQ2254309.1"/>
    <property type="molecule type" value="Genomic_DNA"/>
</dbReference>
<dbReference type="InterPro" id="IPR041555">
    <property type="entry name" value="MG3"/>
</dbReference>
<dbReference type="Pfam" id="PF07678">
    <property type="entry name" value="TED_complement"/>
    <property type="match status" value="1"/>
</dbReference>
<proteinExistence type="predicted"/>
<dbReference type="InterPro" id="IPR000020">
    <property type="entry name" value="Anaphylatoxin/fibulin"/>
</dbReference>
<dbReference type="InterPro" id="IPR040839">
    <property type="entry name" value="MG4"/>
</dbReference>
<dbReference type="Gene3D" id="2.60.40.1930">
    <property type="match status" value="3"/>
</dbReference>
<evidence type="ECO:0000256" key="1">
    <source>
        <dbReference type="ARBA" id="ARBA00004613"/>
    </source>
</evidence>
<dbReference type="SUPFAM" id="SSF48239">
    <property type="entry name" value="Terpenoid cyclases/Protein prenyltransferases"/>
    <property type="match status" value="1"/>
</dbReference>
<dbReference type="SUPFAM" id="SSF50242">
    <property type="entry name" value="TIMP-like"/>
    <property type="match status" value="1"/>
</dbReference>
<reference evidence="6 7" key="1">
    <citation type="submission" date="2021-06" db="EMBL/GenBank/DDBJ databases">
        <authorList>
            <person name="Palmer J.M."/>
        </authorList>
    </citation>
    <scope>NUCLEOTIDE SEQUENCE [LARGE SCALE GENOMIC DNA]</scope>
    <source>
        <strain evidence="7">if_2019</strain>
        <tissue evidence="6">Muscle</tissue>
    </source>
</reference>
<keyword evidence="3" id="KW-1015">Disulfide bond</keyword>
<evidence type="ECO:0000313" key="6">
    <source>
        <dbReference type="EMBL" id="MEQ2254309.1"/>
    </source>
</evidence>
<dbReference type="SMART" id="SM00643">
    <property type="entry name" value="C345C"/>
    <property type="match status" value="1"/>
</dbReference>
<keyword evidence="2" id="KW-0964">Secreted</keyword>
<dbReference type="PROSITE" id="PS50189">
    <property type="entry name" value="NTR"/>
    <property type="match status" value="1"/>
</dbReference>
<dbReference type="InterPro" id="IPR011625">
    <property type="entry name" value="A2M_N_BRD"/>
</dbReference>
<dbReference type="Pfam" id="PF00207">
    <property type="entry name" value="A2M"/>
    <property type="match status" value="1"/>
</dbReference>
<dbReference type="InterPro" id="IPR008993">
    <property type="entry name" value="TIMP-like_OB-fold"/>
</dbReference>
<dbReference type="InterPro" id="IPR047565">
    <property type="entry name" value="Alpha-macroglob_thiol-ester_cl"/>
</dbReference>
<dbReference type="Pfam" id="PF07677">
    <property type="entry name" value="A2M_recep"/>
    <property type="match status" value="1"/>
</dbReference>
<dbReference type="SUPFAM" id="SSF47686">
    <property type="entry name" value="Anaphylotoxins (complement system)"/>
    <property type="match status" value="1"/>
</dbReference>
<dbReference type="SMART" id="SM01361">
    <property type="entry name" value="A2M_recep"/>
    <property type="match status" value="1"/>
</dbReference>
<keyword evidence="7" id="KW-1185">Reference proteome</keyword>
<dbReference type="CDD" id="cd00017">
    <property type="entry name" value="ANATO"/>
    <property type="match status" value="1"/>
</dbReference>
<feature type="domain" description="NTR" evidence="5">
    <location>
        <begin position="1540"/>
        <end position="1694"/>
    </location>
</feature>
<dbReference type="InterPro" id="IPR036595">
    <property type="entry name" value="A-macroglobulin_rcpt-bd_sf"/>
</dbReference>
<dbReference type="Pfam" id="PF01821">
    <property type="entry name" value="ANATO"/>
    <property type="match status" value="1"/>
</dbReference>
<dbReference type="Gene3D" id="1.20.91.20">
    <property type="entry name" value="Anaphylotoxins (complement system)"/>
    <property type="match status" value="1"/>
</dbReference>